<dbReference type="InterPro" id="IPR001996">
    <property type="entry name" value="PTS_IIB_1"/>
</dbReference>
<dbReference type="PANTHER" id="PTHR30175">
    <property type="entry name" value="PHOSPHOTRANSFERASE SYSTEM TRANSPORT PROTEIN"/>
    <property type="match status" value="1"/>
</dbReference>
<keyword evidence="5" id="KW-0808">Transferase</keyword>
<feature type="transmembrane region" description="Helical" evidence="17">
    <location>
        <begin position="176"/>
        <end position="196"/>
    </location>
</feature>
<dbReference type="OrthoDB" id="9769191at2"/>
<evidence type="ECO:0000256" key="15">
    <source>
        <dbReference type="ARBA" id="ARBA00081008"/>
    </source>
</evidence>
<dbReference type="FunFam" id="2.70.70.10:FF:000001">
    <property type="entry name" value="PTS system glucose-specific IIA component"/>
    <property type="match status" value="1"/>
</dbReference>
<dbReference type="GO" id="GO:0008982">
    <property type="term" value="F:protein-N(PI)-phosphohistidine-sugar phosphotransferase activity"/>
    <property type="evidence" value="ECO:0007669"/>
    <property type="project" value="InterPro"/>
</dbReference>
<feature type="transmembrane region" description="Helical" evidence="17">
    <location>
        <begin position="105"/>
        <end position="126"/>
    </location>
</feature>
<keyword evidence="2" id="KW-0813">Transport</keyword>
<comment type="catalytic activity">
    <reaction evidence="13">
        <text>N(pros)-phospho-L-histidyl-[protein](out) + sucrose = sucrose 6(G)-phosphate(in) + L-histidyl-[protein]</text>
        <dbReference type="Rhea" id="RHEA:49236"/>
        <dbReference type="Rhea" id="RHEA-COMP:9745"/>
        <dbReference type="Rhea" id="RHEA-COMP:9746"/>
        <dbReference type="ChEBI" id="CHEBI:17992"/>
        <dbReference type="ChEBI" id="CHEBI:29979"/>
        <dbReference type="ChEBI" id="CHEBI:64837"/>
        <dbReference type="ChEBI" id="CHEBI:91002"/>
        <dbReference type="EC" id="2.7.1.211"/>
    </reaction>
</comment>
<sequence length="628" mass="66900">MAKDFSGTAKSIVDAIGGIDNIKNLTHCMTRLRFILIDESKANDELVKSIPGVIGLVKQSGQYQVIIGNNVASVYNEIMKLGLPDNTPPTQDKGKLTLKKVGTNILDAIIGTMSPLIPAIIGGSMIKLLAMILEMVGVLPIDSSTYSLLSTIGDAPFFFLPILVSVSAARKFGSNIYLSMAIAGLMVHPVFMDWMAKIAEGTTVTFAMIPMVSVKYTYTIIPAMVMAWLLKYIDNGVDKITPAVTKNFLKPMLILLIAAPIAILLVGPMGVWVGTAISDFVFFIHSKLGWLAVAIVGAIWPLLVMTGMHRVFTPTIVQTIADTGVEGMVMPSEIGANLSLGGVSLAVALKTKNSELRQTALAAASSAIIAGITEPALYGVAIRLKRPMIASVITGFVAGAIAGIGGLASHSMAAPGLFTSVQFIDKNNPMSIVWIIIVMVVSIILSFILTLILGFEDIPTEQSNENTKNNGNFELLSPAEGTIKELTDIEDDVFSKEVLGKGFAVVPVNGKVVSPVSGQITAVFPTLHAFGILSEDGAEVLVHIGIDTVTLNGEGFNSSIKEGDNIQKGELLANIDLEFISSQNLSTEIIVIVTNTNEYTKLSLIKHNEVKSGEVVFVGEKSIENKQI</sequence>
<feature type="domain" description="PTS EIIB type-1" evidence="19">
    <location>
        <begin position="6"/>
        <end position="88"/>
    </location>
</feature>
<feature type="transmembrane region" description="Helical" evidence="17">
    <location>
        <begin position="146"/>
        <end position="164"/>
    </location>
</feature>
<dbReference type="RefSeq" id="WP_096819201.1">
    <property type="nucleotide sequence ID" value="NZ_JXJU01000026.1"/>
</dbReference>
<dbReference type="EC" id="2.7.1.211" evidence="11"/>
<dbReference type="InterPro" id="IPR018113">
    <property type="entry name" value="PTrfase_EIIB_Cys"/>
</dbReference>
<feature type="transmembrane region" description="Helical" evidence="17">
    <location>
        <begin position="388"/>
        <end position="412"/>
    </location>
</feature>
<dbReference type="InterPro" id="IPR050558">
    <property type="entry name" value="PTS_Sugar-Specific_Components"/>
</dbReference>
<dbReference type="Gene3D" id="2.70.70.10">
    <property type="entry name" value="Glucose Permease (Domain IIA)"/>
    <property type="match status" value="1"/>
</dbReference>
<dbReference type="FunFam" id="3.30.1360.60:FF:000001">
    <property type="entry name" value="PTS system glucose-specific IIBC component PtsG"/>
    <property type="match status" value="1"/>
</dbReference>
<name>A0A2A5RI67_9LACT</name>
<comment type="caution">
    <text evidence="21">The sequence shown here is derived from an EMBL/GenBank/DDBJ whole genome shotgun (WGS) entry which is preliminary data.</text>
</comment>
<keyword evidence="10 17" id="KW-0472">Membrane</keyword>
<dbReference type="PANTHER" id="PTHR30175:SF1">
    <property type="entry name" value="PTS SYSTEM ARBUTIN-, CELLOBIOSE-, AND SALICIN-SPECIFIC EIIBC COMPONENT-RELATED"/>
    <property type="match status" value="1"/>
</dbReference>
<dbReference type="EMBL" id="JXJU01000026">
    <property type="protein sequence ID" value="PCR98738.1"/>
    <property type="molecule type" value="Genomic_DNA"/>
</dbReference>
<evidence type="ECO:0000256" key="6">
    <source>
        <dbReference type="ARBA" id="ARBA00022683"/>
    </source>
</evidence>
<evidence type="ECO:0000313" key="22">
    <source>
        <dbReference type="Proteomes" id="UP000218181"/>
    </source>
</evidence>
<evidence type="ECO:0000256" key="5">
    <source>
        <dbReference type="ARBA" id="ARBA00022679"/>
    </source>
</evidence>
<reference evidence="21 22" key="1">
    <citation type="submission" date="2014-12" db="EMBL/GenBank/DDBJ databases">
        <title>Draft genome sequences of 10 type strains of Lactococcus.</title>
        <authorList>
            <person name="Sun Z."/>
            <person name="Zhong Z."/>
            <person name="Liu W."/>
            <person name="Zhang W."/>
            <person name="Zhang H."/>
        </authorList>
    </citation>
    <scope>NUCLEOTIDE SEQUENCE [LARGE SCALE GENOMIC DNA]</scope>
    <source>
        <strain evidence="21 22">JCM 16395</strain>
    </source>
</reference>
<gene>
    <name evidence="21" type="ORF">RT41_GL000932</name>
</gene>
<keyword evidence="7 17" id="KW-0812">Transmembrane</keyword>
<protein>
    <recommendedName>
        <fullName evidence="14">PTS system sucrose-specific EIIBCA component</fullName>
        <ecNumber evidence="11">2.7.1.211</ecNumber>
    </recommendedName>
    <alternativeName>
        <fullName evidence="15">EIIBCA-Scr</fullName>
    </alternativeName>
</protein>
<dbReference type="Gene3D" id="3.30.1360.60">
    <property type="entry name" value="Glucose permease domain IIB"/>
    <property type="match status" value="1"/>
</dbReference>
<evidence type="ECO:0000256" key="10">
    <source>
        <dbReference type="ARBA" id="ARBA00023136"/>
    </source>
</evidence>
<dbReference type="PROSITE" id="PS01035">
    <property type="entry name" value="PTS_EIIB_TYPE_1_CYS"/>
    <property type="match status" value="1"/>
</dbReference>
<evidence type="ECO:0000256" key="8">
    <source>
        <dbReference type="ARBA" id="ARBA00022777"/>
    </source>
</evidence>
<evidence type="ECO:0000256" key="2">
    <source>
        <dbReference type="ARBA" id="ARBA00022448"/>
    </source>
</evidence>
<feature type="transmembrane region" description="Helical" evidence="17">
    <location>
        <begin position="253"/>
        <end position="274"/>
    </location>
</feature>
<evidence type="ECO:0000256" key="3">
    <source>
        <dbReference type="ARBA" id="ARBA00022475"/>
    </source>
</evidence>
<keyword evidence="4 21" id="KW-0762">Sugar transport</keyword>
<dbReference type="Pfam" id="PF02378">
    <property type="entry name" value="PTS_EIIC"/>
    <property type="match status" value="1"/>
</dbReference>
<dbReference type="GO" id="GO:0005886">
    <property type="term" value="C:plasma membrane"/>
    <property type="evidence" value="ECO:0007669"/>
    <property type="project" value="UniProtKB-SubCell"/>
</dbReference>
<keyword evidence="3" id="KW-1003">Cell membrane</keyword>
<dbReference type="InterPro" id="IPR011055">
    <property type="entry name" value="Dup_hybrid_motif"/>
</dbReference>
<dbReference type="SUPFAM" id="SSF55604">
    <property type="entry name" value="Glucose permease domain IIB"/>
    <property type="match status" value="1"/>
</dbReference>
<feature type="domain" description="PTS EIIC type-1" evidence="20">
    <location>
        <begin position="107"/>
        <end position="469"/>
    </location>
</feature>
<dbReference type="GO" id="GO:0090589">
    <property type="term" value="F:protein-phosphocysteine-trehalose phosphotransferase system transporter activity"/>
    <property type="evidence" value="ECO:0007669"/>
    <property type="project" value="TreeGrafter"/>
</dbReference>
<evidence type="ECO:0000259" key="20">
    <source>
        <dbReference type="PROSITE" id="PS51103"/>
    </source>
</evidence>
<dbReference type="SUPFAM" id="SSF51261">
    <property type="entry name" value="Duplicated hybrid motif"/>
    <property type="match status" value="1"/>
</dbReference>
<feature type="transmembrane region" description="Helical" evidence="17">
    <location>
        <begin position="432"/>
        <end position="455"/>
    </location>
</feature>
<keyword evidence="9 17" id="KW-1133">Transmembrane helix</keyword>
<dbReference type="Proteomes" id="UP000218181">
    <property type="component" value="Unassembled WGS sequence"/>
</dbReference>
<comment type="function">
    <text evidence="12">The phosphoenolpyruvate-dependent sugar phosphotransferase system (sugar PTS), a major carbohydrate active transport system, catalyzes the phosphorylation of incoming sugar substrates concomitantly with their translocation across the cell membrane. This system is involved in sucrose transport.</text>
</comment>
<dbReference type="Pfam" id="PF00367">
    <property type="entry name" value="PTS_EIIB"/>
    <property type="match status" value="1"/>
</dbReference>
<dbReference type="PROSITE" id="PS51103">
    <property type="entry name" value="PTS_EIIC_TYPE_1"/>
    <property type="match status" value="1"/>
</dbReference>
<proteinExistence type="predicted"/>
<dbReference type="NCBIfam" id="TIGR00830">
    <property type="entry name" value="PTBA"/>
    <property type="match status" value="1"/>
</dbReference>
<dbReference type="PROSITE" id="PS51093">
    <property type="entry name" value="PTS_EIIA_TYPE_1"/>
    <property type="match status" value="1"/>
</dbReference>
<dbReference type="GO" id="GO:0009401">
    <property type="term" value="P:phosphoenolpyruvate-dependent sugar phosphotransferase system"/>
    <property type="evidence" value="ECO:0007669"/>
    <property type="project" value="UniProtKB-KW"/>
</dbReference>
<evidence type="ECO:0000256" key="16">
    <source>
        <dbReference type="PROSITE-ProRule" id="PRU00421"/>
    </source>
</evidence>
<evidence type="ECO:0000256" key="11">
    <source>
        <dbReference type="ARBA" id="ARBA00044053"/>
    </source>
</evidence>
<evidence type="ECO:0000256" key="12">
    <source>
        <dbReference type="ARBA" id="ARBA00045139"/>
    </source>
</evidence>
<organism evidence="21 22">
    <name type="scientific">Lactococcus fujiensis JCM 16395</name>
    <dbReference type="NCBI Taxonomy" id="1291764"/>
    <lineage>
        <taxon>Bacteria</taxon>
        <taxon>Bacillati</taxon>
        <taxon>Bacillota</taxon>
        <taxon>Bacilli</taxon>
        <taxon>Lactobacillales</taxon>
        <taxon>Streptococcaceae</taxon>
        <taxon>Lactococcus</taxon>
    </lineage>
</organism>
<evidence type="ECO:0000256" key="1">
    <source>
        <dbReference type="ARBA" id="ARBA00004651"/>
    </source>
</evidence>
<dbReference type="STRING" id="1291764.GCA_001311235_02911"/>
<dbReference type="Pfam" id="PF00358">
    <property type="entry name" value="PTS_EIIA_1"/>
    <property type="match status" value="1"/>
</dbReference>
<evidence type="ECO:0000256" key="4">
    <source>
        <dbReference type="ARBA" id="ARBA00022597"/>
    </source>
</evidence>
<evidence type="ECO:0000259" key="18">
    <source>
        <dbReference type="PROSITE" id="PS51093"/>
    </source>
</evidence>
<keyword evidence="8" id="KW-0418">Kinase</keyword>
<dbReference type="InterPro" id="IPR001127">
    <property type="entry name" value="PTS_EIIA_1_perm"/>
</dbReference>
<dbReference type="NCBIfam" id="NF007311">
    <property type="entry name" value="PRK09796.1"/>
    <property type="match status" value="1"/>
</dbReference>
<dbReference type="InterPro" id="IPR011297">
    <property type="entry name" value="PTS_IIABC_b_glu"/>
</dbReference>
<dbReference type="CDD" id="cd00212">
    <property type="entry name" value="PTS_IIB_glc"/>
    <property type="match status" value="1"/>
</dbReference>
<feature type="domain" description="PTS EIIA type-1" evidence="18">
    <location>
        <begin position="491"/>
        <end position="595"/>
    </location>
</feature>
<evidence type="ECO:0000259" key="19">
    <source>
        <dbReference type="PROSITE" id="PS51098"/>
    </source>
</evidence>
<dbReference type="GO" id="GO:0015771">
    <property type="term" value="P:trehalose transport"/>
    <property type="evidence" value="ECO:0007669"/>
    <property type="project" value="TreeGrafter"/>
</dbReference>
<dbReference type="InterPro" id="IPR003352">
    <property type="entry name" value="PTS_EIIC"/>
</dbReference>
<evidence type="ECO:0000256" key="13">
    <source>
        <dbReference type="ARBA" id="ARBA00048931"/>
    </source>
</evidence>
<evidence type="ECO:0000256" key="9">
    <source>
        <dbReference type="ARBA" id="ARBA00022989"/>
    </source>
</evidence>
<dbReference type="PROSITE" id="PS00371">
    <property type="entry name" value="PTS_EIIA_TYPE_1_HIS"/>
    <property type="match status" value="1"/>
</dbReference>
<evidence type="ECO:0000313" key="21">
    <source>
        <dbReference type="EMBL" id="PCR98738.1"/>
    </source>
</evidence>
<evidence type="ECO:0000256" key="14">
    <source>
        <dbReference type="ARBA" id="ARBA00074554"/>
    </source>
</evidence>
<feature type="active site" description="Phosphocysteine intermediate; for EIIB activity" evidence="16">
    <location>
        <position position="28"/>
    </location>
</feature>
<feature type="transmembrane region" description="Helical" evidence="17">
    <location>
        <begin position="280"/>
        <end position="303"/>
    </location>
</feature>
<dbReference type="InterPro" id="IPR013013">
    <property type="entry name" value="PTS_EIIC_1"/>
</dbReference>
<comment type="subcellular location">
    <subcellularLocation>
        <location evidence="1">Cell membrane</location>
        <topology evidence="1">Multi-pass membrane protein</topology>
    </subcellularLocation>
</comment>
<keyword evidence="22" id="KW-1185">Reference proteome</keyword>
<feature type="transmembrane region" description="Helical" evidence="17">
    <location>
        <begin position="216"/>
        <end position="233"/>
    </location>
</feature>
<dbReference type="InterPro" id="IPR036878">
    <property type="entry name" value="Glu_permease_IIB"/>
</dbReference>
<keyword evidence="6" id="KW-0598">Phosphotransferase system</keyword>
<dbReference type="AlphaFoldDB" id="A0A2A5RI67"/>
<accession>A0A2A5RI67</accession>
<dbReference type="PROSITE" id="PS51098">
    <property type="entry name" value="PTS_EIIB_TYPE_1"/>
    <property type="match status" value="1"/>
</dbReference>
<evidence type="ECO:0000256" key="17">
    <source>
        <dbReference type="SAM" id="Phobius"/>
    </source>
</evidence>
<evidence type="ECO:0000256" key="7">
    <source>
        <dbReference type="ARBA" id="ARBA00022692"/>
    </source>
</evidence>
<dbReference type="NCBIfam" id="TIGR01995">
    <property type="entry name" value="PTS-II-ABC-beta"/>
    <property type="match status" value="1"/>
</dbReference>
<dbReference type="GO" id="GO:0016301">
    <property type="term" value="F:kinase activity"/>
    <property type="evidence" value="ECO:0007669"/>
    <property type="project" value="UniProtKB-KW"/>
</dbReference>